<name>A0A5B7EI02_PORTR</name>
<evidence type="ECO:0000313" key="2">
    <source>
        <dbReference type="Proteomes" id="UP000324222"/>
    </source>
</evidence>
<accession>A0A5B7EI02</accession>
<dbReference type="Proteomes" id="UP000324222">
    <property type="component" value="Unassembled WGS sequence"/>
</dbReference>
<protein>
    <submittedName>
        <fullName evidence="1">Uncharacterized protein</fullName>
    </submittedName>
</protein>
<keyword evidence="2" id="KW-1185">Reference proteome</keyword>
<proteinExistence type="predicted"/>
<gene>
    <name evidence="1" type="ORF">E2C01_027499</name>
</gene>
<dbReference type="AlphaFoldDB" id="A0A5B7EI02"/>
<organism evidence="1 2">
    <name type="scientific">Portunus trituberculatus</name>
    <name type="common">Swimming crab</name>
    <name type="synonym">Neptunus trituberculatus</name>
    <dbReference type="NCBI Taxonomy" id="210409"/>
    <lineage>
        <taxon>Eukaryota</taxon>
        <taxon>Metazoa</taxon>
        <taxon>Ecdysozoa</taxon>
        <taxon>Arthropoda</taxon>
        <taxon>Crustacea</taxon>
        <taxon>Multicrustacea</taxon>
        <taxon>Malacostraca</taxon>
        <taxon>Eumalacostraca</taxon>
        <taxon>Eucarida</taxon>
        <taxon>Decapoda</taxon>
        <taxon>Pleocyemata</taxon>
        <taxon>Brachyura</taxon>
        <taxon>Eubrachyura</taxon>
        <taxon>Portunoidea</taxon>
        <taxon>Portunidae</taxon>
        <taxon>Portuninae</taxon>
        <taxon>Portunus</taxon>
    </lineage>
</organism>
<comment type="caution">
    <text evidence="1">The sequence shown here is derived from an EMBL/GenBank/DDBJ whole genome shotgun (WGS) entry which is preliminary data.</text>
</comment>
<evidence type="ECO:0000313" key="1">
    <source>
        <dbReference type="EMBL" id="MPC34120.1"/>
    </source>
</evidence>
<sequence>MLSDLSGSIFATDVLAGAAVAAEGMFWAETHGVTVSPMRLRQHPFVPRIAMVVFADPRKTAGRPEVVVVCRPLVSGAECECCLSLRCLSYKVR</sequence>
<reference evidence="1 2" key="1">
    <citation type="submission" date="2019-05" db="EMBL/GenBank/DDBJ databases">
        <title>Another draft genome of Portunus trituberculatus and its Hox gene families provides insights of decapod evolution.</title>
        <authorList>
            <person name="Jeong J.-H."/>
            <person name="Song I."/>
            <person name="Kim S."/>
            <person name="Choi T."/>
            <person name="Kim D."/>
            <person name="Ryu S."/>
            <person name="Kim W."/>
        </authorList>
    </citation>
    <scope>NUCLEOTIDE SEQUENCE [LARGE SCALE GENOMIC DNA]</scope>
    <source>
        <tissue evidence="1">Muscle</tissue>
    </source>
</reference>
<dbReference type="EMBL" id="VSRR010002987">
    <property type="protein sequence ID" value="MPC34120.1"/>
    <property type="molecule type" value="Genomic_DNA"/>
</dbReference>